<dbReference type="OrthoDB" id="9806704at2"/>
<evidence type="ECO:0000313" key="4">
    <source>
        <dbReference type="Proteomes" id="UP000054773"/>
    </source>
</evidence>
<sequence length="743" mass="83400">MDVKAAFKAKRLQILAGFLVLIASLGLEQFRLVASSHFLNRLDNYVYDILVRNSLRPVPHFPRVVIADIDDYSVAQKGRWPWPRAIFAQLIDRLKEYGVIIVAFDVVFSEPEINYALGLKDKVLHLPSANSWQPLIDTLDKLAPAVDNDLLFAKAMQNHETVLGYLFYQAKLNKGALPPGLVDEKQAAIQSDQLSVIQFQGYQSSLKPFMEAARFGGFVSNFPDADGLVRHGLLVAGFENKLYPSLSLAVVMRYLLVDHVSVLTRQNGEGKAILTGLNVGGTVIPLNPSGQILIPFFGEPGSLPYYSIADILDKKVPAEELAGAIVIVGSSTILLSDRHPTPVSETFPGVEINANVIAAILNQQIPTIHHANQGIKLLEMSLLGGVLTLVLPFLGPVWLIILYLFLTAAFLLGSFLLFIYKNLYFSVASFCLLLLLLVLVNFLYEFVYERRQKNKIKRLFGQYVPPSHIEEMTNAAEQFSMEGETRDMSVLFSDIRNFTAISESLDASTVKWLLNALFTPMTRIIFEHQGTIDKYVGDMVMAFWGAPLHDERHAFHAVAAALAIKTTLPTIIHHGQVTFPEIKLGIGISTGKMDVGDMGSEFRRAYTVIGDTVNLASRLEQLTKFYRVDILVSEATRASQDDFVWQMIDKVTVKGRQQPVAIYEPLGYQQEADAGLLAQLQHYEEALHYFYQQRWAEALTAFEALRTCYPDRYLYELYIQRIMHLRTQDLPADWDGVFVHTHK</sequence>
<feature type="domain" description="Guanylate cyclase" evidence="2">
    <location>
        <begin position="489"/>
        <end position="620"/>
    </location>
</feature>
<dbReference type="Pfam" id="PF00211">
    <property type="entry name" value="Guanylate_cyc"/>
    <property type="match status" value="1"/>
</dbReference>
<dbReference type="SMART" id="SM00044">
    <property type="entry name" value="CYCc"/>
    <property type="match status" value="1"/>
</dbReference>
<evidence type="ECO:0000313" key="3">
    <source>
        <dbReference type="EMBL" id="KTC94561.1"/>
    </source>
</evidence>
<name>A0A0W0TG14_LEGER</name>
<dbReference type="STRING" id="448.Lery_2728"/>
<dbReference type="AlphaFoldDB" id="A0A0W0TG14"/>
<feature type="transmembrane region" description="Helical" evidence="1">
    <location>
        <begin position="426"/>
        <end position="448"/>
    </location>
</feature>
<dbReference type="Pfam" id="PF05226">
    <property type="entry name" value="CHASE2"/>
    <property type="match status" value="1"/>
</dbReference>
<feature type="transmembrane region" description="Helical" evidence="1">
    <location>
        <begin position="401"/>
        <end position="420"/>
    </location>
</feature>
<dbReference type="Proteomes" id="UP000054773">
    <property type="component" value="Unassembled WGS sequence"/>
</dbReference>
<dbReference type="PATRIC" id="fig|448.7.peg.2864"/>
<accession>A0A0W0TG14</accession>
<dbReference type="InterPro" id="IPR007890">
    <property type="entry name" value="CHASE2"/>
</dbReference>
<gene>
    <name evidence="3" type="ORF">Lery_2728</name>
</gene>
<keyword evidence="1" id="KW-0472">Membrane</keyword>
<comment type="caution">
    <text evidence="3">The sequence shown here is derived from an EMBL/GenBank/DDBJ whole genome shotgun (WGS) entry which is preliminary data.</text>
</comment>
<dbReference type="RefSeq" id="WP_058527804.1">
    <property type="nucleotide sequence ID" value="NZ_CAAAHY010000005.1"/>
</dbReference>
<dbReference type="GO" id="GO:0004016">
    <property type="term" value="F:adenylate cyclase activity"/>
    <property type="evidence" value="ECO:0007669"/>
    <property type="project" value="UniProtKB-ARBA"/>
</dbReference>
<dbReference type="PANTHER" id="PTHR43081:SF1">
    <property type="entry name" value="ADENYLATE CYCLASE, TERMINAL-DIFFERENTIATION SPECIFIC"/>
    <property type="match status" value="1"/>
</dbReference>
<organism evidence="3 4">
    <name type="scientific">Legionella erythra</name>
    <dbReference type="NCBI Taxonomy" id="448"/>
    <lineage>
        <taxon>Bacteria</taxon>
        <taxon>Pseudomonadati</taxon>
        <taxon>Pseudomonadota</taxon>
        <taxon>Gammaproteobacteria</taxon>
        <taxon>Legionellales</taxon>
        <taxon>Legionellaceae</taxon>
        <taxon>Legionella</taxon>
    </lineage>
</organism>
<keyword evidence="4" id="KW-1185">Reference proteome</keyword>
<evidence type="ECO:0000256" key="1">
    <source>
        <dbReference type="SAM" id="Phobius"/>
    </source>
</evidence>
<dbReference type="GO" id="GO:0006171">
    <property type="term" value="P:cAMP biosynthetic process"/>
    <property type="evidence" value="ECO:0007669"/>
    <property type="project" value="TreeGrafter"/>
</dbReference>
<dbReference type="PROSITE" id="PS50125">
    <property type="entry name" value="GUANYLATE_CYCLASE_2"/>
    <property type="match status" value="1"/>
</dbReference>
<dbReference type="SUPFAM" id="SSF55073">
    <property type="entry name" value="Nucleotide cyclase"/>
    <property type="match status" value="1"/>
</dbReference>
<keyword evidence="1" id="KW-1133">Transmembrane helix</keyword>
<evidence type="ECO:0000259" key="2">
    <source>
        <dbReference type="PROSITE" id="PS50125"/>
    </source>
</evidence>
<reference evidence="3 4" key="1">
    <citation type="submission" date="2015-11" db="EMBL/GenBank/DDBJ databases">
        <title>Genomic analysis of 38 Legionella species identifies large and diverse effector repertoires.</title>
        <authorList>
            <person name="Burstein D."/>
            <person name="Amaro F."/>
            <person name="Zusman T."/>
            <person name="Lifshitz Z."/>
            <person name="Cohen O."/>
            <person name="Gilbert J.A."/>
            <person name="Pupko T."/>
            <person name="Shuman H.A."/>
            <person name="Segal G."/>
        </authorList>
    </citation>
    <scope>NUCLEOTIDE SEQUENCE [LARGE SCALE GENOMIC DNA]</scope>
    <source>
        <strain evidence="3 4">SE-32A-C8</strain>
    </source>
</reference>
<dbReference type="PANTHER" id="PTHR43081">
    <property type="entry name" value="ADENYLATE CYCLASE, TERMINAL-DIFFERENTIATION SPECIFIC-RELATED"/>
    <property type="match status" value="1"/>
</dbReference>
<dbReference type="GO" id="GO:0035556">
    <property type="term" value="P:intracellular signal transduction"/>
    <property type="evidence" value="ECO:0007669"/>
    <property type="project" value="InterPro"/>
</dbReference>
<dbReference type="SMART" id="SM01080">
    <property type="entry name" value="CHASE2"/>
    <property type="match status" value="1"/>
</dbReference>
<dbReference type="InterPro" id="IPR001054">
    <property type="entry name" value="A/G_cyclase"/>
</dbReference>
<dbReference type="Gene3D" id="3.30.70.1230">
    <property type="entry name" value="Nucleotide cyclase"/>
    <property type="match status" value="1"/>
</dbReference>
<dbReference type="CDD" id="cd07302">
    <property type="entry name" value="CHD"/>
    <property type="match status" value="1"/>
</dbReference>
<proteinExistence type="predicted"/>
<dbReference type="InterPro" id="IPR050697">
    <property type="entry name" value="Adenylyl/Guanylyl_Cyclase_3/4"/>
</dbReference>
<dbReference type="InterPro" id="IPR029787">
    <property type="entry name" value="Nucleotide_cyclase"/>
</dbReference>
<dbReference type="EMBL" id="LNYA01000034">
    <property type="protein sequence ID" value="KTC94561.1"/>
    <property type="molecule type" value="Genomic_DNA"/>
</dbReference>
<protein>
    <submittedName>
        <fullName evidence="3">Guanylate cyclase</fullName>
    </submittedName>
</protein>
<keyword evidence="1" id="KW-0812">Transmembrane</keyword>